<dbReference type="InterPro" id="IPR012349">
    <property type="entry name" value="Split_barrel_FMN-bd"/>
</dbReference>
<dbReference type="EMBL" id="BAABCN010000002">
    <property type="protein sequence ID" value="GAA3861316.1"/>
    <property type="molecule type" value="Genomic_DNA"/>
</dbReference>
<dbReference type="RefSeq" id="WP_345061416.1">
    <property type="nucleotide sequence ID" value="NZ_BAABCN010000002.1"/>
</dbReference>
<dbReference type="Gene3D" id="2.30.110.10">
    <property type="entry name" value="Electron Transport, Fmn-binding Protein, Chain A"/>
    <property type="match status" value="1"/>
</dbReference>
<name>A0ABP7K1F1_9MICO</name>
<organism evidence="3 4">
    <name type="scientific">Leifsonia kafniensis</name>
    <dbReference type="NCBI Taxonomy" id="475957"/>
    <lineage>
        <taxon>Bacteria</taxon>
        <taxon>Bacillati</taxon>
        <taxon>Actinomycetota</taxon>
        <taxon>Actinomycetes</taxon>
        <taxon>Micrococcales</taxon>
        <taxon>Microbacteriaceae</taxon>
        <taxon>Leifsonia</taxon>
    </lineage>
</organism>
<dbReference type="PANTHER" id="PTHR39428">
    <property type="entry name" value="F420H(2)-DEPENDENT QUINONE REDUCTASE RV1261C"/>
    <property type="match status" value="1"/>
</dbReference>
<dbReference type="PANTHER" id="PTHR39428:SF3">
    <property type="entry name" value="DEAZAFLAVIN-DEPENDENT NITROREDUCTASE"/>
    <property type="match status" value="1"/>
</dbReference>
<sequence>MPNWNTPIIEEFRANDGKVGGHFAGAPIVLVHHRGRKSDREFVTPMMYLADEQSDTIYVFASKAGAPTNPDWYLNLVSAGQGKVEIGVESYPVTVRDLTGEERDRVYAEQARRYPGFAEYAAKTAGIRTIPVLALNRA</sequence>
<evidence type="ECO:0000313" key="3">
    <source>
        <dbReference type="EMBL" id="GAA3861316.1"/>
    </source>
</evidence>
<gene>
    <name evidence="3" type="ORF">GCM10022381_02080</name>
</gene>
<evidence type="ECO:0000256" key="2">
    <source>
        <dbReference type="ARBA" id="ARBA00049106"/>
    </source>
</evidence>
<accession>A0ABP7K1F1</accession>
<comment type="catalytic activity">
    <reaction evidence="2">
        <text>oxidized coenzyme F420-(gamma-L-Glu)(n) + a quinol + H(+) = reduced coenzyme F420-(gamma-L-Glu)(n) + a quinone</text>
        <dbReference type="Rhea" id="RHEA:39663"/>
        <dbReference type="Rhea" id="RHEA-COMP:12939"/>
        <dbReference type="Rhea" id="RHEA-COMP:14378"/>
        <dbReference type="ChEBI" id="CHEBI:15378"/>
        <dbReference type="ChEBI" id="CHEBI:24646"/>
        <dbReference type="ChEBI" id="CHEBI:132124"/>
        <dbReference type="ChEBI" id="CHEBI:133980"/>
        <dbReference type="ChEBI" id="CHEBI:139511"/>
    </reaction>
</comment>
<proteinExistence type="inferred from homology"/>
<dbReference type="NCBIfam" id="TIGR00026">
    <property type="entry name" value="hi_GC_TIGR00026"/>
    <property type="match status" value="1"/>
</dbReference>
<comment type="caution">
    <text evidence="3">The sequence shown here is derived from an EMBL/GenBank/DDBJ whole genome shotgun (WGS) entry which is preliminary data.</text>
</comment>
<dbReference type="Pfam" id="PF04075">
    <property type="entry name" value="F420H2_quin_red"/>
    <property type="match status" value="1"/>
</dbReference>
<evidence type="ECO:0000313" key="4">
    <source>
        <dbReference type="Proteomes" id="UP001501803"/>
    </source>
</evidence>
<protein>
    <submittedName>
        <fullName evidence="3">Nitroreductase family deazaflavin-dependent oxidoreductase</fullName>
    </submittedName>
</protein>
<evidence type="ECO:0000256" key="1">
    <source>
        <dbReference type="ARBA" id="ARBA00008710"/>
    </source>
</evidence>
<dbReference type="Proteomes" id="UP001501803">
    <property type="component" value="Unassembled WGS sequence"/>
</dbReference>
<comment type="similarity">
    <text evidence="1">Belongs to the F420H(2)-dependent quinone reductase family.</text>
</comment>
<dbReference type="InterPro" id="IPR004378">
    <property type="entry name" value="F420H2_quin_Rdtase"/>
</dbReference>
<reference evidence="4" key="1">
    <citation type="journal article" date="2019" name="Int. J. Syst. Evol. Microbiol.">
        <title>The Global Catalogue of Microorganisms (GCM) 10K type strain sequencing project: providing services to taxonomists for standard genome sequencing and annotation.</title>
        <authorList>
            <consortium name="The Broad Institute Genomics Platform"/>
            <consortium name="The Broad Institute Genome Sequencing Center for Infectious Disease"/>
            <person name="Wu L."/>
            <person name="Ma J."/>
        </authorList>
    </citation>
    <scope>NUCLEOTIDE SEQUENCE [LARGE SCALE GENOMIC DNA]</scope>
    <source>
        <strain evidence="4">JCM 17021</strain>
    </source>
</reference>
<keyword evidence="4" id="KW-1185">Reference proteome</keyword>